<gene>
    <name evidence="1" type="ORF">ACFQU8_04885</name>
</gene>
<keyword evidence="2" id="KW-1185">Reference proteome</keyword>
<sequence>MAIIYECRHCSREIGRVDEQMTDDTMLGLDQLSSEEKRDMLSYEADGSMRITVICEHCEASLSRHPHYHELDYFIQ</sequence>
<dbReference type="Pfam" id="PF10955">
    <property type="entry name" value="Fin"/>
    <property type="match status" value="1"/>
</dbReference>
<accession>A0ABW2UTZ3</accession>
<evidence type="ECO:0000313" key="2">
    <source>
        <dbReference type="Proteomes" id="UP001596620"/>
    </source>
</evidence>
<proteinExistence type="predicted"/>
<reference evidence="2" key="1">
    <citation type="journal article" date="2019" name="Int. J. Syst. Evol. Microbiol.">
        <title>The Global Catalogue of Microorganisms (GCM) 10K type strain sequencing project: providing services to taxonomists for standard genome sequencing and annotation.</title>
        <authorList>
            <consortium name="The Broad Institute Genomics Platform"/>
            <consortium name="The Broad Institute Genome Sequencing Center for Infectious Disease"/>
            <person name="Wu L."/>
            <person name="Ma J."/>
        </authorList>
    </citation>
    <scope>NUCLEOTIDE SEQUENCE [LARGE SCALE GENOMIC DNA]</scope>
    <source>
        <strain evidence="2">JCM 30234</strain>
    </source>
</reference>
<comment type="caution">
    <text evidence="1">The sequence shown here is derived from an EMBL/GenBank/DDBJ whole genome shotgun (WGS) entry which is preliminary data.</text>
</comment>
<dbReference type="Proteomes" id="UP001596620">
    <property type="component" value="Unassembled WGS sequence"/>
</dbReference>
<organism evidence="1 2">
    <name type="scientific">Lentibacillus kimchii</name>
    <dbReference type="NCBI Taxonomy" id="1542911"/>
    <lineage>
        <taxon>Bacteria</taxon>
        <taxon>Bacillati</taxon>
        <taxon>Bacillota</taxon>
        <taxon>Bacilli</taxon>
        <taxon>Bacillales</taxon>
        <taxon>Bacillaceae</taxon>
        <taxon>Lentibacillus</taxon>
    </lineage>
</organism>
<dbReference type="InterPro" id="IPR020115">
    <property type="entry name" value="Fin"/>
</dbReference>
<protein>
    <submittedName>
        <fullName evidence="1">Anti-sigma-F factor Fin</fullName>
    </submittedName>
</protein>
<evidence type="ECO:0000313" key="1">
    <source>
        <dbReference type="EMBL" id="MFC7746576.1"/>
    </source>
</evidence>
<dbReference type="EMBL" id="JBHTGR010000006">
    <property type="protein sequence ID" value="MFC7746576.1"/>
    <property type="molecule type" value="Genomic_DNA"/>
</dbReference>
<name>A0ABW2UTZ3_9BACI</name>
<dbReference type="RefSeq" id="WP_382358081.1">
    <property type="nucleotide sequence ID" value="NZ_JBHTGR010000006.1"/>
</dbReference>